<evidence type="ECO:0000259" key="2">
    <source>
        <dbReference type="Pfam" id="PF13843"/>
    </source>
</evidence>
<sequence length="269" mass="30341">MVFSMCSKRKNTMHELLEIMDSSETIPNSGVDVALLPPLNANDDLTDEDSSAEDNPYIDNLTASQLSADVFVTDMAINNVSLETNKEDITGTKATKKTDREEPVKAGSTLPSTSSTMAPPTLQTNKESITGTQAAERETTGEPESEDSTLPSTEWPLMCEVPLKLGRSLLEYFTQFFDEEILNMMVTYTKQYAEKKNRVGDCSENEMMVFLAVVLLSGYVVVPRRRMYWHGKQDSHNELVSNAISRDRFDFIMMNWHVCDNDDLEKFFL</sequence>
<feature type="region of interest" description="Disordered" evidence="1">
    <location>
        <begin position="91"/>
        <end position="152"/>
    </location>
</feature>
<dbReference type="EMBL" id="JAJSOF020000021">
    <property type="protein sequence ID" value="KAJ4437681.1"/>
    <property type="molecule type" value="Genomic_DNA"/>
</dbReference>
<feature type="compositionally biased region" description="Polar residues" evidence="1">
    <location>
        <begin position="109"/>
        <end position="133"/>
    </location>
</feature>
<organism evidence="3 4">
    <name type="scientific">Periplaneta americana</name>
    <name type="common">American cockroach</name>
    <name type="synonym">Blatta americana</name>
    <dbReference type="NCBI Taxonomy" id="6978"/>
    <lineage>
        <taxon>Eukaryota</taxon>
        <taxon>Metazoa</taxon>
        <taxon>Ecdysozoa</taxon>
        <taxon>Arthropoda</taxon>
        <taxon>Hexapoda</taxon>
        <taxon>Insecta</taxon>
        <taxon>Pterygota</taxon>
        <taxon>Neoptera</taxon>
        <taxon>Polyneoptera</taxon>
        <taxon>Dictyoptera</taxon>
        <taxon>Blattodea</taxon>
        <taxon>Blattoidea</taxon>
        <taxon>Blattidae</taxon>
        <taxon>Blattinae</taxon>
        <taxon>Periplaneta</taxon>
    </lineage>
</organism>
<evidence type="ECO:0000313" key="4">
    <source>
        <dbReference type="Proteomes" id="UP001148838"/>
    </source>
</evidence>
<dbReference type="PANTHER" id="PTHR47055:SF3">
    <property type="entry name" value="PHORBOL-ESTER_DAG-TYPE DOMAIN-CONTAINING PROTEIN"/>
    <property type="match status" value="1"/>
</dbReference>
<dbReference type="PANTHER" id="PTHR47055">
    <property type="entry name" value="DDE_TNP_1_7 DOMAIN-CONTAINING PROTEIN"/>
    <property type="match status" value="1"/>
</dbReference>
<dbReference type="Proteomes" id="UP001148838">
    <property type="component" value="Unassembled WGS sequence"/>
</dbReference>
<dbReference type="InterPro" id="IPR052638">
    <property type="entry name" value="PiggyBac_TE-derived"/>
</dbReference>
<dbReference type="Pfam" id="PF13843">
    <property type="entry name" value="DDE_Tnp_1_7"/>
    <property type="match status" value="1"/>
</dbReference>
<comment type="caution">
    <text evidence="3">The sequence shown here is derived from an EMBL/GenBank/DDBJ whole genome shotgun (WGS) entry which is preliminary data.</text>
</comment>
<evidence type="ECO:0000256" key="1">
    <source>
        <dbReference type="SAM" id="MobiDB-lite"/>
    </source>
</evidence>
<evidence type="ECO:0000313" key="3">
    <source>
        <dbReference type="EMBL" id="KAJ4437681.1"/>
    </source>
</evidence>
<protein>
    <recommendedName>
        <fullName evidence="2">PiggyBac transposable element-derived protein domain-containing protein</fullName>
    </recommendedName>
</protein>
<keyword evidence="4" id="KW-1185">Reference proteome</keyword>
<proteinExistence type="predicted"/>
<name>A0ABQ8SU13_PERAM</name>
<feature type="compositionally biased region" description="Basic and acidic residues" evidence="1">
    <location>
        <begin position="91"/>
        <end position="104"/>
    </location>
</feature>
<reference evidence="3 4" key="1">
    <citation type="journal article" date="2022" name="Allergy">
        <title>Genome assembly and annotation of Periplaneta americana reveal a comprehensive cockroach allergen profile.</title>
        <authorList>
            <person name="Wang L."/>
            <person name="Xiong Q."/>
            <person name="Saelim N."/>
            <person name="Wang L."/>
            <person name="Nong W."/>
            <person name="Wan A.T."/>
            <person name="Shi M."/>
            <person name="Liu X."/>
            <person name="Cao Q."/>
            <person name="Hui J.H.L."/>
            <person name="Sookrung N."/>
            <person name="Leung T.F."/>
            <person name="Tungtrongchitr A."/>
            <person name="Tsui S.K.W."/>
        </authorList>
    </citation>
    <scope>NUCLEOTIDE SEQUENCE [LARGE SCALE GENOMIC DNA]</scope>
    <source>
        <strain evidence="3">PWHHKU_190912</strain>
    </source>
</reference>
<accession>A0ABQ8SU13</accession>
<gene>
    <name evidence="3" type="ORF">ANN_17826</name>
</gene>
<feature type="domain" description="PiggyBac transposable element-derived protein" evidence="2">
    <location>
        <begin position="171"/>
        <end position="264"/>
    </location>
</feature>
<dbReference type="InterPro" id="IPR029526">
    <property type="entry name" value="PGBD"/>
</dbReference>